<evidence type="ECO:0000256" key="4">
    <source>
        <dbReference type="ARBA" id="ARBA00012483"/>
    </source>
</evidence>
<evidence type="ECO:0000259" key="12">
    <source>
        <dbReference type="Pfam" id="PF23113"/>
    </source>
</evidence>
<feature type="transmembrane region" description="Helical" evidence="11">
    <location>
        <begin position="768"/>
        <end position="801"/>
    </location>
</feature>
<dbReference type="EC" id="2.3.2.27" evidence="4"/>
<evidence type="ECO:0000256" key="1">
    <source>
        <dbReference type="ARBA" id="ARBA00000900"/>
    </source>
</evidence>
<feature type="transmembrane region" description="Helical" evidence="11">
    <location>
        <begin position="1324"/>
        <end position="1343"/>
    </location>
</feature>
<evidence type="ECO:0000256" key="2">
    <source>
        <dbReference type="ARBA" id="ARBA00004141"/>
    </source>
</evidence>
<dbReference type="EMBL" id="JAAAXW010000058">
    <property type="protein sequence ID" value="KAF9546274.1"/>
    <property type="molecule type" value="Genomic_DNA"/>
</dbReference>
<feature type="transmembrane region" description="Helical" evidence="11">
    <location>
        <begin position="24"/>
        <end position="47"/>
    </location>
</feature>
<dbReference type="PANTHER" id="PTHR13145">
    <property type="entry name" value="SSM4 PROTEIN"/>
    <property type="match status" value="1"/>
</dbReference>
<feature type="transmembrane region" description="Helical" evidence="11">
    <location>
        <begin position="122"/>
        <end position="141"/>
    </location>
</feature>
<evidence type="ECO:0000313" key="13">
    <source>
        <dbReference type="EMBL" id="KAF9546274.1"/>
    </source>
</evidence>
<keyword evidence="7" id="KW-0833">Ubl conjugation pathway</keyword>
<feature type="transmembrane region" description="Helical" evidence="11">
    <location>
        <begin position="884"/>
        <end position="903"/>
    </location>
</feature>
<keyword evidence="8 11" id="KW-1133">Transmembrane helix</keyword>
<keyword evidence="6 11" id="KW-0812">Transmembrane</keyword>
<evidence type="ECO:0000256" key="3">
    <source>
        <dbReference type="ARBA" id="ARBA00004906"/>
    </source>
</evidence>
<dbReference type="GO" id="GO:0061630">
    <property type="term" value="F:ubiquitin protein ligase activity"/>
    <property type="evidence" value="ECO:0007669"/>
    <property type="project" value="UniProtKB-EC"/>
</dbReference>
<keyword evidence="9 11" id="KW-0472">Membrane</keyword>
<comment type="pathway">
    <text evidence="3">Protein modification; protein ubiquitination.</text>
</comment>
<evidence type="ECO:0000256" key="8">
    <source>
        <dbReference type="ARBA" id="ARBA00022989"/>
    </source>
</evidence>
<name>A0A9P6FAI3_9FUNG</name>
<gene>
    <name evidence="13" type="ORF">EC957_009887</name>
</gene>
<dbReference type="Proteomes" id="UP000723463">
    <property type="component" value="Unassembled WGS sequence"/>
</dbReference>
<evidence type="ECO:0000256" key="7">
    <source>
        <dbReference type="ARBA" id="ARBA00022786"/>
    </source>
</evidence>
<feature type="region of interest" description="Disordered" evidence="10">
    <location>
        <begin position="254"/>
        <end position="285"/>
    </location>
</feature>
<dbReference type="PANTHER" id="PTHR13145:SF0">
    <property type="entry name" value="E3 UBIQUITIN-PROTEIN LIGASE MARCHF6"/>
    <property type="match status" value="1"/>
</dbReference>
<feature type="region of interest" description="Disordered" evidence="10">
    <location>
        <begin position="1435"/>
        <end position="1457"/>
    </location>
</feature>
<feature type="compositionally biased region" description="Basic and acidic residues" evidence="10">
    <location>
        <begin position="256"/>
        <end position="268"/>
    </location>
</feature>
<keyword evidence="5" id="KW-0808">Transferase</keyword>
<protein>
    <recommendedName>
        <fullName evidence="4">RING-type E3 ubiquitin transferase</fullName>
        <ecNumber evidence="4">2.3.2.27</ecNumber>
    </recommendedName>
</protein>
<dbReference type="GO" id="GO:0005789">
    <property type="term" value="C:endoplasmic reticulum membrane"/>
    <property type="evidence" value="ECO:0007669"/>
    <property type="project" value="TreeGrafter"/>
</dbReference>
<feature type="transmembrane region" description="Helical" evidence="11">
    <location>
        <begin position="1236"/>
        <end position="1256"/>
    </location>
</feature>
<feature type="transmembrane region" description="Helical" evidence="11">
    <location>
        <begin position="559"/>
        <end position="580"/>
    </location>
</feature>
<feature type="region of interest" description="Disordered" evidence="10">
    <location>
        <begin position="473"/>
        <end position="492"/>
    </location>
</feature>
<dbReference type="GO" id="GO:0036503">
    <property type="term" value="P:ERAD pathway"/>
    <property type="evidence" value="ECO:0007669"/>
    <property type="project" value="TreeGrafter"/>
</dbReference>
<feature type="transmembrane region" description="Helical" evidence="11">
    <location>
        <begin position="821"/>
        <end position="846"/>
    </location>
</feature>
<evidence type="ECO:0000313" key="14">
    <source>
        <dbReference type="Proteomes" id="UP000723463"/>
    </source>
</evidence>
<evidence type="ECO:0000256" key="11">
    <source>
        <dbReference type="SAM" id="Phobius"/>
    </source>
</evidence>
<feature type="transmembrane region" description="Helical" evidence="11">
    <location>
        <begin position="923"/>
        <end position="941"/>
    </location>
</feature>
<evidence type="ECO:0000256" key="6">
    <source>
        <dbReference type="ARBA" id="ARBA00022692"/>
    </source>
</evidence>
<evidence type="ECO:0000256" key="9">
    <source>
        <dbReference type="ARBA" id="ARBA00023136"/>
    </source>
</evidence>
<evidence type="ECO:0000256" key="10">
    <source>
        <dbReference type="SAM" id="MobiDB-lite"/>
    </source>
</evidence>
<feature type="transmembrane region" description="Helical" evidence="11">
    <location>
        <begin position="728"/>
        <end position="747"/>
    </location>
</feature>
<dbReference type="InterPro" id="IPR056521">
    <property type="entry name" value="MARCHF6-like_C"/>
</dbReference>
<accession>A0A9P6FAI3</accession>
<feature type="region of interest" description="Disordered" evidence="10">
    <location>
        <begin position="1489"/>
        <end position="1530"/>
    </location>
</feature>
<organism evidence="13 14">
    <name type="scientific">Mortierella hygrophila</name>
    <dbReference type="NCBI Taxonomy" id="979708"/>
    <lineage>
        <taxon>Eukaryota</taxon>
        <taxon>Fungi</taxon>
        <taxon>Fungi incertae sedis</taxon>
        <taxon>Mucoromycota</taxon>
        <taxon>Mortierellomycotina</taxon>
        <taxon>Mortierellomycetes</taxon>
        <taxon>Mortierellales</taxon>
        <taxon>Mortierellaceae</taxon>
        <taxon>Mortierella</taxon>
    </lineage>
</organism>
<feature type="transmembrane region" description="Helical" evidence="11">
    <location>
        <begin position="1104"/>
        <end position="1129"/>
    </location>
</feature>
<feature type="region of interest" description="Disordered" evidence="10">
    <location>
        <begin position="1376"/>
        <end position="1421"/>
    </location>
</feature>
<comment type="catalytic activity">
    <reaction evidence="1">
        <text>S-ubiquitinyl-[E2 ubiquitin-conjugating enzyme]-L-cysteine + [acceptor protein]-L-lysine = [E2 ubiquitin-conjugating enzyme]-L-cysteine + N(6)-ubiquitinyl-[acceptor protein]-L-lysine.</text>
        <dbReference type="EC" id="2.3.2.27"/>
    </reaction>
</comment>
<evidence type="ECO:0000256" key="5">
    <source>
        <dbReference type="ARBA" id="ARBA00022679"/>
    </source>
</evidence>
<proteinExistence type="predicted"/>
<feature type="transmembrane region" description="Helical" evidence="11">
    <location>
        <begin position="1200"/>
        <end position="1224"/>
    </location>
</feature>
<feature type="transmembrane region" description="Helical" evidence="11">
    <location>
        <begin position="1289"/>
        <end position="1312"/>
    </location>
</feature>
<feature type="compositionally biased region" description="Low complexity" evidence="10">
    <location>
        <begin position="1380"/>
        <end position="1390"/>
    </location>
</feature>
<feature type="compositionally biased region" description="Acidic residues" evidence="10">
    <location>
        <begin position="1441"/>
        <end position="1450"/>
    </location>
</feature>
<dbReference type="Pfam" id="PF23113">
    <property type="entry name" value="MARCHF6_C"/>
    <property type="match status" value="1"/>
</dbReference>
<sequence length="1530" mass="171218">MPDTIPFWILTKRLIDTLAKGIKLILRAILVASIWLAILPYFTIWIWRLYFWVGDWFAFSANGLGVPNMYIQNATATAATNASEKLAGSGNAAEELGSFTRLVQQTIPPEHKWLSTLILDCFEGQVVSAVVVVVFVAIFLLREWVLQNQDIDDQFAEVQERAAERVQQLDQAEIEGALGLLVAAQLQRQQQDAAAAAAAGGVPAAAEHRPQQGRAAGRLDPPPFAPTLGRRNLTNLGQNRDNIWADDFDVFDDETDPFRDTPELDPRDTFLAPAESSSSANRPGYVYDPLNQTYHPDSRWVQESSTPFNNPDIHRHIESLMNDNGEGSSASRTSASALSGGDNIIRRKDNRPLYWKAGIPLTLDNVFLKLDGTEMTLDEKIDRYDTLTDTNQLSFKDSVKLLEWRNEQIEALFDQSQVRQPGMTVEERLEALQRLEDRAHRMVHQREALVRQAEEHFQVPPQDAAGFLDFRASDPPEPAPAPVPAPRPAVAAAPAPPPILQQDLRDFAAVQEAARAAVANGGAGDLPIDELDDMNVEEWDGILEVIGMRGTYWLLLQNSLLMSALICASLGLGVWVPYMLGKTTVLMNPLNVLRMPLRILSSLTDPITDFVIDRLVPFSVAVVSKPIVAVLSRISPYVSPVARSYLGSKMLKPLVEFGQEHIVPVWSAVVGEAGVLAPTQAQENVQESVVSMLPNATQIPLSAGGKLYQETITKWAEVAYGSSLDNKVVPIVVGYALLCSVAAWYMKRPHRVHDHTIGRYVRDIIQQLSLIIKIAFFVSMEMVVFPLFCGTVLGLTTLPLLPGATLASRWAFYQQSPNWCIVMHWLAGTTFMFNFSMFVSICRGVVRPGVMWFIRDPNDEGFHPVREILERPVFLQLRKLGTGALMYLTLIVLGVTLTTQSIYWVMNGVLPLRWPVDEPLSDIPIDMLLFHLAVPLTIRWMNPADRFKILFIGWWKKLAETMRLSSFMYGNDGKRYPEEEGHIVYRTWKAWLLRYRPPIPNVETNGNGTVGSGEELDVDAPVIFVPDGGLYRVPSTDRVVHLKNRRVLVPVDAEGRALDPKEDMPAEIDPLMEILPRGREPRQQINPKDHTVIVYTPPNFKRRLISFIVIMWTSTMFFLALSIVVPMVLGRFLITFMTERAVHDVYSFVVGVYVVGIVWHIQEWLATGYGTLKAAGATHVDIRAQLTTVLETGTIVAKTAFFGLAFGVLLPFLLGFMVELFMILPLRTALGDNVKMIFTMTWALGLLYMRIVHQVLVSFPTNRFAVDMNAVFVGTDIRGWSVGLAVRRLVLPALGIFVAAIGCPFGLAWTVAKSLNLEGTARTNLFRTSYPVMMVVYLILFGIKEGHVVLSGWSQSQYIRDQEYLIGRQLHNLTEEEENAAAAEAAQEQEQQQRHELGAEAEQTDDTQDEPAAPPPLYRSGRRIYDRFEQIDGMPALESILSDDDDDGDVTEYRTEGRRLGKEPVSYSRLFERIDQSSNIEEDDVYTYGEGSMEGALDEFSNEQGSSSSSTSQIRRSQRLQAIRDNQDDR</sequence>
<reference evidence="13" key="1">
    <citation type="journal article" date="2020" name="Fungal Divers.">
        <title>Resolving the Mortierellaceae phylogeny through synthesis of multi-gene phylogenetics and phylogenomics.</title>
        <authorList>
            <person name="Vandepol N."/>
            <person name="Liber J."/>
            <person name="Desiro A."/>
            <person name="Na H."/>
            <person name="Kennedy M."/>
            <person name="Barry K."/>
            <person name="Grigoriev I.V."/>
            <person name="Miller A.N."/>
            <person name="O'Donnell K."/>
            <person name="Stajich J.E."/>
            <person name="Bonito G."/>
        </authorList>
    </citation>
    <scope>NUCLEOTIDE SEQUENCE</scope>
    <source>
        <strain evidence="13">NRRL 2591</strain>
    </source>
</reference>
<feature type="compositionally biased region" description="Low complexity" evidence="10">
    <location>
        <begin position="1502"/>
        <end position="1515"/>
    </location>
</feature>
<feature type="domain" description="E3 ubiquitin-protein ligase MARCHF6-like C-terminal" evidence="12">
    <location>
        <begin position="1186"/>
        <end position="1356"/>
    </location>
</feature>
<feature type="region of interest" description="Disordered" evidence="10">
    <location>
        <begin position="201"/>
        <end position="233"/>
    </location>
</feature>
<keyword evidence="14" id="KW-1185">Reference proteome</keyword>
<feature type="compositionally biased region" description="Pro residues" evidence="10">
    <location>
        <begin position="475"/>
        <end position="487"/>
    </location>
</feature>
<comment type="caution">
    <text evidence="13">The sequence shown here is derived from an EMBL/GenBank/DDBJ whole genome shotgun (WGS) entry which is preliminary data.</text>
</comment>
<comment type="subcellular location">
    <subcellularLocation>
        <location evidence="2">Membrane</location>
        <topology evidence="2">Multi-pass membrane protein</topology>
    </subcellularLocation>
</comment>